<dbReference type="EMBL" id="CAJVPI010005449">
    <property type="protein sequence ID" value="CAG8674024.1"/>
    <property type="molecule type" value="Genomic_DNA"/>
</dbReference>
<keyword evidence="2" id="KW-1185">Reference proteome</keyword>
<accession>A0A9N9ECA1</accession>
<evidence type="ECO:0000313" key="2">
    <source>
        <dbReference type="Proteomes" id="UP000789739"/>
    </source>
</evidence>
<dbReference type="AlphaFoldDB" id="A0A9N9ECA1"/>
<protein>
    <submittedName>
        <fullName evidence="1">1947_t:CDS:1</fullName>
    </submittedName>
</protein>
<proteinExistence type="predicted"/>
<dbReference type="Proteomes" id="UP000789739">
    <property type="component" value="Unassembled WGS sequence"/>
</dbReference>
<dbReference type="OrthoDB" id="2402156at2759"/>
<evidence type="ECO:0000313" key="1">
    <source>
        <dbReference type="EMBL" id="CAG8674024.1"/>
    </source>
</evidence>
<gene>
    <name evidence="1" type="ORF">PBRASI_LOCUS11453</name>
</gene>
<sequence length="152" mass="17133">MDANTNITTTISETRPHLAIFGCKLIIDQVNHYVEFNEYPQTSETGVATVYDVSAWEPEEARKAFALKNIQYSIGDLGVKACEYASQELHTPHTEVDFEGQLFKHLFDAHEYSISKQTLGKFVAAHNTSCPYLNPETNQYCTGSPKLCEHNQ</sequence>
<comment type="caution">
    <text evidence="1">The sequence shown here is derived from an EMBL/GenBank/DDBJ whole genome shotgun (WGS) entry which is preliminary data.</text>
</comment>
<reference evidence="1" key="1">
    <citation type="submission" date="2021-06" db="EMBL/GenBank/DDBJ databases">
        <authorList>
            <person name="Kallberg Y."/>
            <person name="Tangrot J."/>
            <person name="Rosling A."/>
        </authorList>
    </citation>
    <scope>NUCLEOTIDE SEQUENCE</scope>
    <source>
        <strain evidence="1">BR232B</strain>
    </source>
</reference>
<organism evidence="1 2">
    <name type="scientific">Paraglomus brasilianum</name>
    <dbReference type="NCBI Taxonomy" id="144538"/>
    <lineage>
        <taxon>Eukaryota</taxon>
        <taxon>Fungi</taxon>
        <taxon>Fungi incertae sedis</taxon>
        <taxon>Mucoromycota</taxon>
        <taxon>Glomeromycotina</taxon>
        <taxon>Glomeromycetes</taxon>
        <taxon>Paraglomerales</taxon>
        <taxon>Paraglomeraceae</taxon>
        <taxon>Paraglomus</taxon>
    </lineage>
</organism>
<name>A0A9N9ECA1_9GLOM</name>
<feature type="non-terminal residue" evidence="1">
    <location>
        <position position="1"/>
    </location>
</feature>